<feature type="domain" description="Teneurin NHL" evidence="2">
    <location>
        <begin position="90"/>
        <end position="139"/>
    </location>
</feature>
<dbReference type="CDD" id="cd14953">
    <property type="entry name" value="NHL_like_1"/>
    <property type="match status" value="1"/>
</dbReference>
<dbReference type="Pfam" id="PF25021">
    <property type="entry name" value="TEN_NHL"/>
    <property type="match status" value="1"/>
</dbReference>
<dbReference type="PANTHER" id="PTHR46388:SF2">
    <property type="entry name" value="NHL REPEAT-CONTAINING PROTEIN 2"/>
    <property type="match status" value="1"/>
</dbReference>
<dbReference type="EMBL" id="VIWT01000003">
    <property type="protein sequence ID" value="TWF90191.1"/>
    <property type="molecule type" value="Genomic_DNA"/>
</dbReference>
<evidence type="ECO:0000313" key="3">
    <source>
        <dbReference type="EMBL" id="TWF90191.1"/>
    </source>
</evidence>
<accession>A0A561TSW3</accession>
<comment type="caution">
    <text evidence="3">The sequence shown here is derived from an EMBL/GenBank/DDBJ whole genome shotgun (WGS) entry which is preliminary data.</text>
</comment>
<dbReference type="InterPro" id="IPR001258">
    <property type="entry name" value="NHL_repeat"/>
</dbReference>
<protein>
    <submittedName>
        <fullName evidence="3">Sugar lactone lactonase YvrE</fullName>
    </submittedName>
</protein>
<dbReference type="PANTHER" id="PTHR46388">
    <property type="entry name" value="NHL REPEAT-CONTAINING PROTEIN 2"/>
    <property type="match status" value="1"/>
</dbReference>
<evidence type="ECO:0000313" key="4">
    <source>
        <dbReference type="Proteomes" id="UP000317940"/>
    </source>
</evidence>
<organism evidence="3 4">
    <name type="scientific">Kitasatospora viridis</name>
    <dbReference type="NCBI Taxonomy" id="281105"/>
    <lineage>
        <taxon>Bacteria</taxon>
        <taxon>Bacillati</taxon>
        <taxon>Actinomycetota</taxon>
        <taxon>Actinomycetes</taxon>
        <taxon>Kitasatosporales</taxon>
        <taxon>Streptomycetaceae</taxon>
        <taxon>Kitasatospora</taxon>
    </lineage>
</organism>
<keyword evidence="1" id="KW-0677">Repeat</keyword>
<gene>
    <name evidence="3" type="ORF">FHX73_13235</name>
</gene>
<name>A0A561TSW3_9ACTN</name>
<proteinExistence type="predicted"/>
<dbReference type="RefSeq" id="WP_170305173.1">
    <property type="nucleotide sequence ID" value="NZ_BAAAMZ010000001.1"/>
</dbReference>
<reference evidence="3 4" key="1">
    <citation type="submission" date="2019-06" db="EMBL/GenBank/DDBJ databases">
        <title>Sequencing the genomes of 1000 actinobacteria strains.</title>
        <authorList>
            <person name="Klenk H.-P."/>
        </authorList>
    </citation>
    <scope>NUCLEOTIDE SEQUENCE [LARGE SCALE GENOMIC DNA]</scope>
    <source>
        <strain evidence="3 4">DSM 44826</strain>
    </source>
</reference>
<dbReference type="InterPro" id="IPR011042">
    <property type="entry name" value="6-blade_b-propeller_TolB-like"/>
</dbReference>
<evidence type="ECO:0000256" key="1">
    <source>
        <dbReference type="ARBA" id="ARBA00022737"/>
    </source>
</evidence>
<keyword evidence="4" id="KW-1185">Reference proteome</keyword>
<sequence length="767" mass="79023">MAVESSPGRGPQPGGLPDGAIATVAGNGAAGYVSDGGPAAVTKVNGPTGVALDKQGNLYLADRQNQRVRKVTPAGTITTVAGNGTAGYVSDGGPAVATSLYDPVAVAVDDAGNVYIAEHQGQRIRKVDAAGIITTVAGNGTAGYVSDGGPAVATPINYPHGVVLDAAGNLYFSEWYGHRIRKVDTAGIITTVAGNGTAGYVSDGGPAVATPLNNPSGLVLDPDGNLYFADYGNQRVRKVSPAGIITTVAGNGTAGYLSDGGPAVATSLYYPTDVTLDDAGNLYIADDYDQRVRRVSTDGTITTVAGSGIGGYVDDGGPAVAARLYYPSGVALDAVGNLYIADSANNRIRGVTNVADMTPPVLPAADLYGESVYPHAVQRGQQFDLGVRVKNRGPNPVDGQYVTVVLTLAEGLTGGAGGGRRLSRSFAGQQLVPNEGSLDGVFRVGVPKETAAGLYTSTLEIQYSGEVDLKDSVVRLPVTVVVPAPVGDETALAVVQDTVPIAAPGQQTVFTVKFTSATGQPVNPGVISQRFTAPDGFGFTGQPTYAYYDTIHGVVGGDLDHSIDDSGRTLVISSNPHLNTTASDTGSLVYTIPVQARTDALPGRYDNGSASIGRHAPVQLSGRIADSPLRAAIKTTALTATAGQERWIYPPFVIRNTGRLTIGTVRVVFTAPEGLLFTEDQVAFTRWEDESHELIATGVLSADQRTLTCPAVRLDLVPRGAGTDPWVSIYPALEVEESAPAGRAPAGIQLGSPVFAAAQDTVEIHRA</sequence>
<dbReference type="SUPFAM" id="SSF63829">
    <property type="entry name" value="Calcium-dependent phosphotriesterase"/>
    <property type="match status" value="1"/>
</dbReference>
<dbReference type="Proteomes" id="UP000317940">
    <property type="component" value="Unassembled WGS sequence"/>
</dbReference>
<dbReference type="AlphaFoldDB" id="A0A561TSW3"/>
<dbReference type="InterPro" id="IPR056822">
    <property type="entry name" value="TEN_NHL"/>
</dbReference>
<dbReference type="Gene3D" id="2.120.10.30">
    <property type="entry name" value="TolB, C-terminal domain"/>
    <property type="match status" value="3"/>
</dbReference>
<evidence type="ECO:0000259" key="2">
    <source>
        <dbReference type="Pfam" id="PF25021"/>
    </source>
</evidence>
<dbReference type="Pfam" id="PF01436">
    <property type="entry name" value="NHL"/>
    <property type="match status" value="3"/>
</dbReference>